<dbReference type="InterPro" id="IPR036640">
    <property type="entry name" value="ABC1_TM_sf"/>
</dbReference>
<keyword evidence="10" id="KW-0732">Signal</keyword>
<comment type="subcellular location">
    <subcellularLocation>
        <location evidence="1">Membrane</location>
        <topology evidence="1">Multi-pass membrane protein</topology>
    </subcellularLocation>
</comment>
<dbReference type="AlphaFoldDB" id="A0A8X7MMQ8"/>
<evidence type="ECO:0000259" key="11">
    <source>
        <dbReference type="PROSITE" id="PS50893"/>
    </source>
</evidence>
<dbReference type="GO" id="GO:0016020">
    <property type="term" value="C:membrane"/>
    <property type="evidence" value="ECO:0007669"/>
    <property type="project" value="UniProtKB-SubCell"/>
</dbReference>
<evidence type="ECO:0008006" key="15">
    <source>
        <dbReference type="Google" id="ProtNLM"/>
    </source>
</evidence>
<dbReference type="InterPro" id="IPR003439">
    <property type="entry name" value="ABC_transporter-like_ATP-bd"/>
</dbReference>
<reference evidence="13" key="2">
    <citation type="journal article" date="2019" name="IMA Fungus">
        <title>Genome sequencing and comparison of five Tilletia species to identify candidate genes for the detection of regulated species infecting wheat.</title>
        <authorList>
            <person name="Nguyen H.D.T."/>
            <person name="Sultana T."/>
            <person name="Kesanakurti P."/>
            <person name="Hambleton S."/>
        </authorList>
    </citation>
    <scope>NUCLEOTIDE SEQUENCE</scope>
    <source>
        <strain evidence="13">DAOMC 236426</strain>
    </source>
</reference>
<dbReference type="Gene3D" id="1.20.1560.10">
    <property type="entry name" value="ABC transporter type 1, transmembrane domain"/>
    <property type="match status" value="1"/>
</dbReference>
<evidence type="ECO:0000313" key="14">
    <source>
        <dbReference type="Proteomes" id="UP000077684"/>
    </source>
</evidence>
<name>A0A8X7MMQ8_9BASI</name>
<organism evidence="13 14">
    <name type="scientific">Tilletia controversa</name>
    <name type="common">dwarf bunt fungus</name>
    <dbReference type="NCBI Taxonomy" id="13291"/>
    <lineage>
        <taxon>Eukaryota</taxon>
        <taxon>Fungi</taxon>
        <taxon>Dikarya</taxon>
        <taxon>Basidiomycota</taxon>
        <taxon>Ustilaginomycotina</taxon>
        <taxon>Exobasidiomycetes</taxon>
        <taxon>Tilletiales</taxon>
        <taxon>Tilletiaceae</taxon>
        <taxon>Tilletia</taxon>
    </lineage>
</organism>
<dbReference type="SUPFAM" id="SSF52540">
    <property type="entry name" value="P-loop containing nucleoside triphosphate hydrolases"/>
    <property type="match status" value="1"/>
</dbReference>
<feature type="region of interest" description="Disordered" evidence="9">
    <location>
        <begin position="299"/>
        <end position="322"/>
    </location>
</feature>
<evidence type="ECO:0000259" key="12">
    <source>
        <dbReference type="PROSITE" id="PS50929"/>
    </source>
</evidence>
<gene>
    <name evidence="13" type="ORF">A4X06_0g7491</name>
</gene>
<dbReference type="Pfam" id="PF00005">
    <property type="entry name" value="ABC_tran"/>
    <property type="match status" value="1"/>
</dbReference>
<dbReference type="SUPFAM" id="SSF90123">
    <property type="entry name" value="ABC transporter transmembrane region"/>
    <property type="match status" value="1"/>
</dbReference>
<comment type="caution">
    <text evidence="13">The sequence shown here is derived from an EMBL/GenBank/DDBJ whole genome shotgun (WGS) entry which is preliminary data.</text>
</comment>
<evidence type="ECO:0000256" key="6">
    <source>
        <dbReference type="ARBA" id="ARBA00022840"/>
    </source>
</evidence>
<comment type="similarity">
    <text evidence="2">Belongs to the ABC transporter superfamily. ABCC family. Conjugate transporter (TC 3.A.1.208) subfamily.</text>
</comment>
<dbReference type="PROSITE" id="PS00211">
    <property type="entry name" value="ABC_TRANSPORTER_1"/>
    <property type="match status" value="1"/>
</dbReference>
<feature type="chain" id="PRO_5036469137" description="ATP-dependent bile acid permease" evidence="10">
    <location>
        <begin position="20"/>
        <end position="469"/>
    </location>
</feature>
<dbReference type="GO" id="GO:0005524">
    <property type="term" value="F:ATP binding"/>
    <property type="evidence" value="ECO:0007669"/>
    <property type="project" value="UniProtKB-KW"/>
</dbReference>
<dbReference type="GO" id="GO:0140359">
    <property type="term" value="F:ABC-type transporter activity"/>
    <property type="evidence" value="ECO:0007669"/>
    <property type="project" value="InterPro"/>
</dbReference>
<dbReference type="InterPro" id="IPR050173">
    <property type="entry name" value="ABC_transporter_C-like"/>
</dbReference>
<dbReference type="InterPro" id="IPR011527">
    <property type="entry name" value="ABC1_TM_dom"/>
</dbReference>
<evidence type="ECO:0000256" key="5">
    <source>
        <dbReference type="ARBA" id="ARBA00022741"/>
    </source>
</evidence>
<evidence type="ECO:0000256" key="8">
    <source>
        <dbReference type="ARBA" id="ARBA00023136"/>
    </source>
</evidence>
<sequence length="469" mass="51908">MVFILFLYYLGNLFYRASARECKRLDSVLRSALYSHFAETLSGLATIRAYSKVPSFLSENYKRMDYENRALFMTVTNQRWLGVRLDLLGGMLTFIVALLSTAAASTLSPGQVGVALSYILSVSQSFSWMVRQLAEAENDFSSAERLQHYAEDLDEEAPHERPDNPVPASWPARGEIKIDNLYLNYRPGLPDVLKGVNLDIKAGSKVAVVGRTGAGKSTLLSALLRMVETPRGKIVIDGVNIADIGLSDLRRRIALLPQDPLLFSGTIRSNLDPFSQYEDQRLWDALRRAQLVDGEFQSGTATPALDQDPEKVVEQQEGGEDEKKVSRFTLDTPIEDEGLNLSLGQRSLVSLARALVKDSQIVLLDEATASVDAETDKRIQRTIRIEFAGKTLICIAHRLRTIIGYNAIAVFSDGVVAEFDTPLALYDLPDGIFRGMCDRSGISRPDILNALSGDDLKDETEKSPASYTM</sequence>
<keyword evidence="5" id="KW-0547">Nucleotide-binding</keyword>
<dbReference type="InterPro" id="IPR003593">
    <property type="entry name" value="AAA+_ATPase"/>
</dbReference>
<evidence type="ECO:0000256" key="10">
    <source>
        <dbReference type="SAM" id="SignalP"/>
    </source>
</evidence>
<dbReference type="SMART" id="SM00382">
    <property type="entry name" value="AAA"/>
    <property type="match status" value="1"/>
</dbReference>
<dbReference type="FunFam" id="3.40.50.300:FF:000565">
    <property type="entry name" value="ABC bile acid transporter"/>
    <property type="match status" value="1"/>
</dbReference>
<keyword evidence="3" id="KW-0813">Transport</keyword>
<reference evidence="13" key="1">
    <citation type="submission" date="2016-04" db="EMBL/GenBank/DDBJ databases">
        <authorList>
            <person name="Nguyen H.D."/>
            <person name="Samba Siva P."/>
            <person name="Cullis J."/>
            <person name="Levesque C.A."/>
            <person name="Hambleton S."/>
        </authorList>
    </citation>
    <scope>NUCLEOTIDE SEQUENCE</scope>
    <source>
        <strain evidence="13">DAOMC 236426</strain>
    </source>
</reference>
<evidence type="ECO:0000256" key="1">
    <source>
        <dbReference type="ARBA" id="ARBA00004141"/>
    </source>
</evidence>
<dbReference type="PANTHER" id="PTHR24223">
    <property type="entry name" value="ATP-BINDING CASSETTE SUB-FAMILY C"/>
    <property type="match status" value="1"/>
</dbReference>
<accession>A0A8X7MMQ8</accession>
<dbReference type="PANTHER" id="PTHR24223:SF456">
    <property type="entry name" value="MULTIDRUG RESISTANCE-ASSOCIATED PROTEIN LETHAL(2)03659"/>
    <property type="match status" value="1"/>
</dbReference>
<evidence type="ECO:0000256" key="3">
    <source>
        <dbReference type="ARBA" id="ARBA00022448"/>
    </source>
</evidence>
<dbReference type="Proteomes" id="UP000077684">
    <property type="component" value="Unassembled WGS sequence"/>
</dbReference>
<keyword evidence="14" id="KW-1185">Reference proteome</keyword>
<protein>
    <recommendedName>
        <fullName evidence="15">ATP-dependent bile acid permease</fullName>
    </recommendedName>
</protein>
<proteinExistence type="inferred from homology"/>
<evidence type="ECO:0000256" key="4">
    <source>
        <dbReference type="ARBA" id="ARBA00022692"/>
    </source>
</evidence>
<evidence type="ECO:0000313" key="13">
    <source>
        <dbReference type="EMBL" id="KAE8241559.1"/>
    </source>
</evidence>
<dbReference type="GO" id="GO:0016887">
    <property type="term" value="F:ATP hydrolysis activity"/>
    <property type="evidence" value="ECO:0007669"/>
    <property type="project" value="InterPro"/>
</dbReference>
<keyword evidence="7" id="KW-1133">Transmembrane helix</keyword>
<dbReference type="CDD" id="cd03244">
    <property type="entry name" value="ABCC_MRP_domain2"/>
    <property type="match status" value="1"/>
</dbReference>
<evidence type="ECO:0000256" key="9">
    <source>
        <dbReference type="SAM" id="MobiDB-lite"/>
    </source>
</evidence>
<keyword evidence="6" id="KW-0067">ATP-binding</keyword>
<dbReference type="InterPro" id="IPR017871">
    <property type="entry name" value="ABC_transporter-like_CS"/>
</dbReference>
<dbReference type="Gene3D" id="3.40.50.300">
    <property type="entry name" value="P-loop containing nucleotide triphosphate hydrolases"/>
    <property type="match status" value="1"/>
</dbReference>
<feature type="domain" description="ABC transporter" evidence="11">
    <location>
        <begin position="176"/>
        <end position="438"/>
    </location>
</feature>
<feature type="domain" description="ABC transmembrane type-1" evidence="12">
    <location>
        <begin position="1"/>
        <end position="138"/>
    </location>
</feature>
<keyword evidence="8" id="KW-0472">Membrane</keyword>
<dbReference type="EMBL" id="LWDE02001320">
    <property type="protein sequence ID" value="KAE8241559.1"/>
    <property type="molecule type" value="Genomic_DNA"/>
</dbReference>
<dbReference type="PROSITE" id="PS50893">
    <property type="entry name" value="ABC_TRANSPORTER_2"/>
    <property type="match status" value="1"/>
</dbReference>
<keyword evidence="4" id="KW-0812">Transmembrane</keyword>
<evidence type="ECO:0000256" key="2">
    <source>
        <dbReference type="ARBA" id="ARBA00009726"/>
    </source>
</evidence>
<evidence type="ECO:0000256" key="7">
    <source>
        <dbReference type="ARBA" id="ARBA00022989"/>
    </source>
</evidence>
<dbReference type="InterPro" id="IPR027417">
    <property type="entry name" value="P-loop_NTPase"/>
</dbReference>
<dbReference type="Pfam" id="PF00664">
    <property type="entry name" value="ABC_membrane"/>
    <property type="match status" value="1"/>
</dbReference>
<feature type="signal peptide" evidence="10">
    <location>
        <begin position="1"/>
        <end position="19"/>
    </location>
</feature>
<dbReference type="PROSITE" id="PS50929">
    <property type="entry name" value="ABC_TM1F"/>
    <property type="match status" value="1"/>
</dbReference>